<dbReference type="InterPro" id="IPR006424">
    <property type="entry name" value="Glyceraldehyde-3-P_DH_1"/>
</dbReference>
<dbReference type="CDD" id="cd18126">
    <property type="entry name" value="GAPDH_I_C"/>
    <property type="match status" value="1"/>
</dbReference>
<feature type="site" description="Activates thiol group during catalysis" evidence="6">
    <location>
        <position position="182"/>
    </location>
</feature>
<evidence type="ECO:0000256" key="6">
    <source>
        <dbReference type="PIRSR" id="PIRSR000149-4"/>
    </source>
</evidence>
<protein>
    <submittedName>
        <fullName evidence="9">Type I glyceraldehyde-3-phosphate dehydrogenase</fullName>
    </submittedName>
</protein>
<dbReference type="SUPFAM" id="SSF55347">
    <property type="entry name" value="Glyceraldehyde-3-phosphate dehydrogenase-like, C-terminal domain"/>
    <property type="match status" value="1"/>
</dbReference>
<dbReference type="CDD" id="cd05214">
    <property type="entry name" value="GAPDH_I_N"/>
    <property type="match status" value="1"/>
</dbReference>
<dbReference type="SUPFAM" id="SSF51735">
    <property type="entry name" value="NAD(P)-binding Rossmann-fold domains"/>
    <property type="match status" value="1"/>
</dbReference>
<feature type="binding site" evidence="5">
    <location>
        <begin position="11"/>
        <end position="12"/>
    </location>
    <ligand>
        <name>NAD(+)</name>
        <dbReference type="ChEBI" id="CHEBI:57540"/>
    </ligand>
</feature>
<keyword evidence="5" id="KW-0547">Nucleotide-binding</keyword>
<feature type="active site" description="Nucleophile" evidence="3">
    <location>
        <position position="155"/>
    </location>
</feature>
<gene>
    <name evidence="9" type="primary">gap</name>
    <name evidence="9" type="ORF">COU06_02400</name>
</gene>
<dbReference type="Gene3D" id="3.40.50.720">
    <property type="entry name" value="NAD(P)-binding Rossmann-like Domain"/>
    <property type="match status" value="1"/>
</dbReference>
<evidence type="ECO:0000313" key="10">
    <source>
        <dbReference type="Proteomes" id="UP000229112"/>
    </source>
</evidence>
<evidence type="ECO:0000256" key="4">
    <source>
        <dbReference type="PIRSR" id="PIRSR000149-2"/>
    </source>
</evidence>
<dbReference type="GO" id="GO:0051287">
    <property type="term" value="F:NAD binding"/>
    <property type="evidence" value="ECO:0007669"/>
    <property type="project" value="InterPro"/>
</dbReference>
<dbReference type="PANTHER" id="PTHR43148">
    <property type="entry name" value="GLYCERALDEHYDE-3-PHOSPHATE DEHYDROGENASE 2"/>
    <property type="match status" value="1"/>
</dbReference>
<feature type="binding site" evidence="5">
    <location>
        <position position="120"/>
    </location>
    <ligand>
        <name>NAD(+)</name>
        <dbReference type="ChEBI" id="CHEBI:57540"/>
    </ligand>
</feature>
<feature type="binding site" evidence="4">
    <location>
        <begin position="154"/>
        <end position="156"/>
    </location>
    <ligand>
        <name>D-glyceraldehyde 3-phosphate</name>
        <dbReference type="ChEBI" id="CHEBI:59776"/>
    </ligand>
</feature>
<organism evidence="9 10">
    <name type="scientific">Candidatus Harrisonbacteria bacterium CG10_big_fil_rev_8_21_14_0_10_38_8</name>
    <dbReference type="NCBI Taxonomy" id="1974582"/>
    <lineage>
        <taxon>Bacteria</taxon>
        <taxon>Candidatus Harrisoniibacteriota</taxon>
    </lineage>
</organism>
<dbReference type="GO" id="GO:0050661">
    <property type="term" value="F:NADP binding"/>
    <property type="evidence" value="ECO:0007669"/>
    <property type="project" value="InterPro"/>
</dbReference>
<reference evidence="10" key="1">
    <citation type="submission" date="2017-09" db="EMBL/GenBank/DDBJ databases">
        <title>Depth-based differentiation of microbial function through sediment-hosted aquifers and enrichment of novel symbionts in the deep terrestrial subsurface.</title>
        <authorList>
            <person name="Probst A.J."/>
            <person name="Ladd B."/>
            <person name="Jarett J.K."/>
            <person name="Geller-Mcgrath D.E."/>
            <person name="Sieber C.M.K."/>
            <person name="Emerson J.B."/>
            <person name="Anantharaman K."/>
            <person name="Thomas B.C."/>
            <person name="Malmstrom R."/>
            <person name="Stieglmeier M."/>
            <person name="Klingl A."/>
            <person name="Woyke T."/>
            <person name="Ryan C.M."/>
            <person name="Banfield J.F."/>
        </authorList>
    </citation>
    <scope>NUCLEOTIDE SEQUENCE [LARGE SCALE GENOMIC DNA]</scope>
</reference>
<evidence type="ECO:0000256" key="7">
    <source>
        <dbReference type="RuleBase" id="RU000397"/>
    </source>
</evidence>
<dbReference type="Proteomes" id="UP000229112">
    <property type="component" value="Unassembled WGS sequence"/>
</dbReference>
<feature type="binding site" evidence="4">
    <location>
        <position position="238"/>
    </location>
    <ligand>
        <name>D-glyceraldehyde 3-phosphate</name>
        <dbReference type="ChEBI" id="CHEBI:59776"/>
    </ligand>
</feature>
<dbReference type="PRINTS" id="PR00078">
    <property type="entry name" value="G3PDHDRGNASE"/>
</dbReference>
<keyword evidence="2" id="KW-0560">Oxidoreductase</keyword>
<feature type="binding site" evidence="5">
    <location>
        <position position="321"/>
    </location>
    <ligand>
        <name>NAD(+)</name>
        <dbReference type="ChEBI" id="CHEBI:57540"/>
    </ligand>
</feature>
<dbReference type="InterPro" id="IPR020831">
    <property type="entry name" value="GlycerAld/Erythrose_P_DH"/>
</dbReference>
<dbReference type="PIRSF" id="PIRSF000149">
    <property type="entry name" value="GAP_DH"/>
    <property type="match status" value="1"/>
</dbReference>
<name>A0A2M6WJM9_9BACT</name>
<dbReference type="NCBIfam" id="TIGR01534">
    <property type="entry name" value="GAPDH-I"/>
    <property type="match status" value="1"/>
</dbReference>
<dbReference type="FunFam" id="3.40.50.720:FF:000001">
    <property type="entry name" value="Glyceraldehyde-3-phosphate dehydrogenase"/>
    <property type="match status" value="1"/>
</dbReference>
<keyword evidence="5" id="KW-0520">NAD</keyword>
<dbReference type="SMART" id="SM00846">
    <property type="entry name" value="Gp_dh_N"/>
    <property type="match status" value="1"/>
</dbReference>
<evidence type="ECO:0000256" key="5">
    <source>
        <dbReference type="PIRSR" id="PIRSR000149-3"/>
    </source>
</evidence>
<feature type="binding site" evidence="4">
    <location>
        <position position="185"/>
    </location>
    <ligand>
        <name>D-glyceraldehyde 3-phosphate</name>
        <dbReference type="ChEBI" id="CHEBI:59776"/>
    </ligand>
</feature>
<dbReference type="FunFam" id="3.30.360.10:FF:000002">
    <property type="entry name" value="Glyceraldehyde-3-phosphate dehydrogenase"/>
    <property type="match status" value="1"/>
</dbReference>
<feature type="binding site" evidence="5">
    <location>
        <position position="77"/>
    </location>
    <ligand>
        <name>NAD(+)</name>
        <dbReference type="ChEBI" id="CHEBI:57540"/>
    </ligand>
</feature>
<comment type="similarity">
    <text evidence="1 7">Belongs to the glyceraldehyde-3-phosphate dehydrogenase family.</text>
</comment>
<proteinExistence type="inferred from homology"/>
<feature type="binding site" evidence="5">
    <location>
        <position position="33"/>
    </location>
    <ligand>
        <name>NAD(+)</name>
        <dbReference type="ChEBI" id="CHEBI:57540"/>
    </ligand>
</feature>
<feature type="domain" description="Glyceraldehyde 3-phosphate dehydrogenase NAD(P) binding" evidence="8">
    <location>
        <begin position="2"/>
        <end position="155"/>
    </location>
</feature>
<dbReference type="EMBL" id="PFAY01000022">
    <property type="protein sequence ID" value="PIT92987.1"/>
    <property type="molecule type" value="Genomic_DNA"/>
</dbReference>
<accession>A0A2M6WJM9</accession>
<dbReference type="GO" id="GO:0016620">
    <property type="term" value="F:oxidoreductase activity, acting on the aldehyde or oxo group of donors, NAD or NADP as acceptor"/>
    <property type="evidence" value="ECO:0007669"/>
    <property type="project" value="InterPro"/>
</dbReference>
<dbReference type="InterPro" id="IPR020828">
    <property type="entry name" value="GlycerAld_3-P_DH_NAD(P)-bd"/>
</dbReference>
<dbReference type="Pfam" id="PF02800">
    <property type="entry name" value="Gp_dh_C"/>
    <property type="match status" value="1"/>
</dbReference>
<dbReference type="GO" id="GO:0006006">
    <property type="term" value="P:glucose metabolic process"/>
    <property type="evidence" value="ECO:0007669"/>
    <property type="project" value="InterPro"/>
</dbReference>
<evidence type="ECO:0000256" key="2">
    <source>
        <dbReference type="ARBA" id="ARBA00023002"/>
    </source>
</evidence>
<evidence type="ECO:0000313" key="9">
    <source>
        <dbReference type="EMBL" id="PIT92987.1"/>
    </source>
</evidence>
<dbReference type="AlphaFoldDB" id="A0A2M6WJM9"/>
<dbReference type="InterPro" id="IPR020829">
    <property type="entry name" value="GlycerAld_3-P_DH_cat"/>
</dbReference>
<dbReference type="InterPro" id="IPR036291">
    <property type="entry name" value="NAD(P)-bd_dom_sf"/>
</dbReference>
<evidence type="ECO:0000259" key="8">
    <source>
        <dbReference type="SMART" id="SM00846"/>
    </source>
</evidence>
<evidence type="ECO:0000256" key="3">
    <source>
        <dbReference type="PIRSR" id="PIRSR000149-1"/>
    </source>
</evidence>
<feature type="binding site" evidence="4">
    <location>
        <begin position="215"/>
        <end position="216"/>
    </location>
    <ligand>
        <name>D-glyceraldehyde 3-phosphate</name>
        <dbReference type="ChEBI" id="CHEBI:59776"/>
    </ligand>
</feature>
<comment type="caution">
    <text evidence="9">The sequence shown here is derived from an EMBL/GenBank/DDBJ whole genome shotgun (WGS) entry which is preliminary data.</text>
</comment>
<sequence>MKKVAINGFGRIGRLFFRQALENKDFQVIAINDLGDINNLAYLLKYDSSYRKISNKIEVKENNLFVDDREIKIFQERDAANLPWKSLDIDLVVEATGVYNTFEKASVHTEVAGAKKVVITAPAKDEEGVKGGKTVLMGVNHDQLASCNISSNGSCTTNATSPLIAILSLSPGIEKAMLTTIHGYTATQSIVDSPSRSSDFRKTRAAAMNIIPSTTGAAIAVTRVLPHLENKFDGIAMRVPVITGSIVDLTFVSKNNTSAEEINNILTEAASSSTWKNLIKVTTDQIVSSDIIGEEFGAVIDLGYTKVVDKNLVKVLAWYDNEWGYVKTLIEHTTSALRSL</sequence>
<dbReference type="Gene3D" id="3.30.360.10">
    <property type="entry name" value="Dihydrodipicolinate Reductase, domain 2"/>
    <property type="match status" value="1"/>
</dbReference>
<evidence type="ECO:0000256" key="1">
    <source>
        <dbReference type="ARBA" id="ARBA00007406"/>
    </source>
</evidence>
<dbReference type="Pfam" id="PF00044">
    <property type="entry name" value="Gp_dh_N"/>
    <property type="match status" value="1"/>
</dbReference>